<keyword evidence="8" id="KW-0505">Motor protein</keyword>
<evidence type="ECO:0000256" key="8">
    <source>
        <dbReference type="ARBA" id="ARBA00023175"/>
    </source>
</evidence>
<feature type="domain" description="NB-ARC" evidence="10">
    <location>
        <begin position="26"/>
        <end position="188"/>
    </location>
</feature>
<comment type="similarity">
    <text evidence="2">Belongs to the kinesin light chain family.</text>
</comment>
<evidence type="ECO:0000256" key="1">
    <source>
        <dbReference type="ARBA" id="ARBA00004245"/>
    </source>
</evidence>
<keyword evidence="11" id="KW-1185">Reference proteome</keyword>
<dbReference type="SMART" id="SM00028">
    <property type="entry name" value="TPR"/>
    <property type="match status" value="7"/>
</dbReference>
<keyword evidence="4" id="KW-0493">Microtubule</keyword>
<dbReference type="GeneID" id="136091375"/>
<dbReference type="RefSeq" id="XP_065674920.1">
    <property type="nucleotide sequence ID" value="XM_065818848.1"/>
</dbReference>
<evidence type="ECO:0000256" key="4">
    <source>
        <dbReference type="ARBA" id="ARBA00022701"/>
    </source>
</evidence>
<evidence type="ECO:0000256" key="2">
    <source>
        <dbReference type="ARBA" id="ARBA00009622"/>
    </source>
</evidence>
<organism evidence="11 12">
    <name type="scientific">Hydra vulgaris</name>
    <name type="common">Hydra</name>
    <name type="synonym">Hydra attenuata</name>
    <dbReference type="NCBI Taxonomy" id="6087"/>
    <lineage>
        <taxon>Eukaryota</taxon>
        <taxon>Metazoa</taxon>
        <taxon>Cnidaria</taxon>
        <taxon>Hydrozoa</taxon>
        <taxon>Hydroidolina</taxon>
        <taxon>Anthoathecata</taxon>
        <taxon>Aplanulata</taxon>
        <taxon>Hydridae</taxon>
        <taxon>Hydra</taxon>
    </lineage>
</organism>
<reference evidence="12 13" key="1">
    <citation type="submission" date="2025-05" db="UniProtKB">
        <authorList>
            <consortium name="RefSeq"/>
        </authorList>
    </citation>
    <scope>IDENTIFICATION</scope>
</reference>
<comment type="subcellular location">
    <subcellularLocation>
        <location evidence="1">Cytoplasm</location>
        <location evidence="1">Cytoskeleton</location>
    </subcellularLocation>
</comment>
<keyword evidence="7" id="KW-0175">Coiled coil</keyword>
<name>A0ABM4DK85_HYDVU</name>
<keyword evidence="6" id="KW-0802">TPR repeat</keyword>
<dbReference type="Pfam" id="PF13424">
    <property type="entry name" value="TPR_12"/>
    <property type="match status" value="3"/>
</dbReference>
<keyword evidence="5" id="KW-0677">Repeat</keyword>
<evidence type="ECO:0000256" key="3">
    <source>
        <dbReference type="ARBA" id="ARBA00022490"/>
    </source>
</evidence>
<dbReference type="PANTHER" id="PTHR45783">
    <property type="entry name" value="KINESIN LIGHT CHAIN"/>
    <property type="match status" value="1"/>
</dbReference>
<sequence length="741" mass="86458">MEPNQGDKISSFEGVQLFSENFFSREKLLNEIHHFLHEANCSTLVLYGMSGVGKTQIARKYCEIYYNFYKNFVWIDAAFGKLKTSMRNQCQILGFDVHDSKGDYLNIKVIVEKIHNHYKNKKTLYIFDNVDDESVKNLTMYISRKPDSFTLITSQWRTWSNSVNKMLVDVFTLEEAFAYVKNNIKENTDKNIRNLIKELGYHPFSITQAIKYINIHRISIEKYVDRLRSKPNEILDHNFSTEEEPKSVIKAINLVLIKLEKSKPFPFKILNCLSHCDGQNISKQLIIQISKQMEINEDYEIDEAIGLLMSYSLINCFGDEKYSMNELTQLTCKCFQNRNSTTNTYLSLIENLFRFELNKVKDHMDHGNYFVFHFIYMFRANREKLSKTFHNMTTSFTKLLVRKYLFKEAIEILKSIQSFNTETYGENNKFTLNTKHNIANCLNKMGKYNEALEIYYSVDKIQTEILGISHPDTMTTKNNIGSCLKNMRKYNEALEIYYTVDKIRTEILGINHPDTMTTKNNIANCLNDMGKYNEGLEIYYSVDKIQTEILGINHQDTMRTKNNIANCLKNMEKYDESLEIYYSVDEMRTKILGINHPYTMTTKHNIASCLYSIGKYNEALEIYYSVDKTRTEILGINHPDTMLTKNIIANCLSNMGKYNEALEIYYSVDKIQTEILGINHPYTMLTKNIIAICFNIIGKYNEALEIYYSVDKIQTEFLGINHPDTMTTKLNIANILNDMGK</sequence>
<dbReference type="RefSeq" id="XP_065674919.1">
    <property type="nucleotide sequence ID" value="XM_065818847.1"/>
</dbReference>
<dbReference type="PANTHER" id="PTHR45783:SF3">
    <property type="entry name" value="KINESIN LIGHT CHAIN"/>
    <property type="match status" value="1"/>
</dbReference>
<protein>
    <submittedName>
        <fullName evidence="12 13">Uncharacterized protein LOC136091375</fullName>
    </submittedName>
</protein>
<dbReference type="SUPFAM" id="SSF48452">
    <property type="entry name" value="TPR-like"/>
    <property type="match status" value="2"/>
</dbReference>
<evidence type="ECO:0000256" key="6">
    <source>
        <dbReference type="ARBA" id="ARBA00022803"/>
    </source>
</evidence>
<dbReference type="InterPro" id="IPR002182">
    <property type="entry name" value="NB-ARC"/>
</dbReference>
<proteinExistence type="inferred from homology"/>
<evidence type="ECO:0000256" key="5">
    <source>
        <dbReference type="ARBA" id="ARBA00022737"/>
    </source>
</evidence>
<evidence type="ECO:0000313" key="11">
    <source>
        <dbReference type="Proteomes" id="UP001652625"/>
    </source>
</evidence>
<dbReference type="InterPro" id="IPR002151">
    <property type="entry name" value="Kinesin_light"/>
</dbReference>
<dbReference type="SUPFAM" id="SSF52540">
    <property type="entry name" value="P-loop containing nucleoside triphosphate hydrolases"/>
    <property type="match status" value="1"/>
</dbReference>
<evidence type="ECO:0000313" key="13">
    <source>
        <dbReference type="RefSeq" id="XP_065674920.1"/>
    </source>
</evidence>
<evidence type="ECO:0000256" key="7">
    <source>
        <dbReference type="ARBA" id="ARBA00023054"/>
    </source>
</evidence>
<dbReference type="Proteomes" id="UP001652625">
    <property type="component" value="Chromosome 15"/>
</dbReference>
<keyword evidence="9" id="KW-0206">Cytoskeleton</keyword>
<dbReference type="Gene3D" id="3.40.50.300">
    <property type="entry name" value="P-loop containing nucleotide triphosphate hydrolases"/>
    <property type="match status" value="1"/>
</dbReference>
<dbReference type="InterPro" id="IPR019734">
    <property type="entry name" value="TPR_rpt"/>
</dbReference>
<dbReference type="InterPro" id="IPR011990">
    <property type="entry name" value="TPR-like_helical_dom_sf"/>
</dbReference>
<dbReference type="InterPro" id="IPR027417">
    <property type="entry name" value="P-loop_NTPase"/>
</dbReference>
<gene>
    <name evidence="12 13" type="primary">LOC136091375</name>
</gene>
<evidence type="ECO:0000256" key="9">
    <source>
        <dbReference type="ARBA" id="ARBA00023212"/>
    </source>
</evidence>
<evidence type="ECO:0000313" key="12">
    <source>
        <dbReference type="RefSeq" id="XP_065674919.1"/>
    </source>
</evidence>
<dbReference type="Pfam" id="PF00931">
    <property type="entry name" value="NB-ARC"/>
    <property type="match status" value="1"/>
</dbReference>
<keyword evidence="3" id="KW-0963">Cytoplasm</keyword>
<dbReference type="Gene3D" id="1.25.40.10">
    <property type="entry name" value="Tetratricopeptide repeat domain"/>
    <property type="match status" value="2"/>
</dbReference>
<accession>A0ABM4DK85</accession>
<evidence type="ECO:0000259" key="10">
    <source>
        <dbReference type="Pfam" id="PF00931"/>
    </source>
</evidence>